<dbReference type="OrthoDB" id="6105938at2759"/>
<evidence type="ECO:0000313" key="1">
    <source>
        <dbReference type="EMBL" id="CAG5182810.1"/>
    </source>
</evidence>
<organism evidence="1 2">
    <name type="scientific">Alternaria atra</name>
    <dbReference type="NCBI Taxonomy" id="119953"/>
    <lineage>
        <taxon>Eukaryota</taxon>
        <taxon>Fungi</taxon>
        <taxon>Dikarya</taxon>
        <taxon>Ascomycota</taxon>
        <taxon>Pezizomycotina</taxon>
        <taxon>Dothideomycetes</taxon>
        <taxon>Pleosporomycetidae</taxon>
        <taxon>Pleosporales</taxon>
        <taxon>Pleosporineae</taxon>
        <taxon>Pleosporaceae</taxon>
        <taxon>Alternaria</taxon>
        <taxon>Alternaria sect. Ulocladioides</taxon>
    </lineage>
</organism>
<gene>
    <name evidence="1" type="ORF">ALTATR162_LOCUS10346</name>
</gene>
<dbReference type="GeneID" id="67010497"/>
<dbReference type="AlphaFoldDB" id="A0A8J2IFK6"/>
<sequence>MCQRHFDTPSNLIHHELTHRTPVYDCLACPRTFTTYSGMIIHLESGACSSRIDAYDLAVTTAICFQGAKFFIYKSDQEAIKQGIDMLRELREQGRSTLIFRCPTCDHKFPKLSSMFMHVESPACPQELGEGAVGKLQTWLFKSHFQN</sequence>
<dbReference type="EMBL" id="CAJRGZ010000027">
    <property type="protein sequence ID" value="CAG5182810.1"/>
    <property type="molecule type" value="Genomic_DNA"/>
</dbReference>
<evidence type="ECO:0008006" key="3">
    <source>
        <dbReference type="Google" id="ProtNLM"/>
    </source>
</evidence>
<dbReference type="RefSeq" id="XP_043173917.1">
    <property type="nucleotide sequence ID" value="XM_043317982.1"/>
</dbReference>
<dbReference type="InterPro" id="IPR036236">
    <property type="entry name" value="Znf_C2H2_sf"/>
</dbReference>
<comment type="caution">
    <text evidence="1">The sequence shown here is derived from an EMBL/GenBank/DDBJ whole genome shotgun (WGS) entry which is preliminary data.</text>
</comment>
<accession>A0A8J2IFK6</accession>
<evidence type="ECO:0000313" key="2">
    <source>
        <dbReference type="Proteomes" id="UP000676310"/>
    </source>
</evidence>
<keyword evidence="2" id="KW-1185">Reference proteome</keyword>
<name>A0A8J2IFK6_9PLEO</name>
<protein>
    <recommendedName>
        <fullName evidence="3">C2H2-type domain-containing protein</fullName>
    </recommendedName>
</protein>
<dbReference type="Gene3D" id="3.30.160.60">
    <property type="entry name" value="Classic Zinc Finger"/>
    <property type="match status" value="1"/>
</dbReference>
<reference evidence="1" key="1">
    <citation type="submission" date="2021-05" db="EMBL/GenBank/DDBJ databases">
        <authorList>
            <person name="Stam R."/>
        </authorList>
    </citation>
    <scope>NUCLEOTIDE SEQUENCE</scope>
    <source>
        <strain evidence="1">CS162</strain>
    </source>
</reference>
<dbReference type="Proteomes" id="UP000676310">
    <property type="component" value="Unassembled WGS sequence"/>
</dbReference>
<proteinExistence type="predicted"/>
<dbReference type="SUPFAM" id="SSF57667">
    <property type="entry name" value="beta-beta-alpha zinc fingers"/>
    <property type="match status" value="1"/>
</dbReference>